<keyword evidence="7" id="KW-1185">Reference proteome</keyword>
<evidence type="ECO:0000256" key="2">
    <source>
        <dbReference type="ARBA" id="ARBA00011022"/>
    </source>
</evidence>
<dbReference type="EMBL" id="MU003703">
    <property type="protein sequence ID" value="KAF2808190.1"/>
    <property type="molecule type" value="Genomic_DNA"/>
</dbReference>
<reference evidence="8" key="3">
    <citation type="submission" date="2025-04" db="UniProtKB">
        <authorList>
            <consortium name="RefSeq"/>
        </authorList>
    </citation>
    <scope>IDENTIFICATION</scope>
    <source>
        <strain evidence="8">CBS 304.34</strain>
    </source>
</reference>
<evidence type="ECO:0000256" key="1">
    <source>
        <dbReference type="ARBA" id="ARBA00004604"/>
    </source>
</evidence>
<feature type="compositionally biased region" description="Basic residues" evidence="5">
    <location>
        <begin position="8"/>
        <end position="20"/>
    </location>
</feature>
<comment type="subcellular location">
    <subcellularLocation>
        <location evidence="1">Nucleus</location>
        <location evidence="1">Nucleolus</location>
    </subcellularLocation>
</comment>
<evidence type="ECO:0000313" key="8">
    <source>
        <dbReference type="RefSeq" id="XP_033575154.1"/>
    </source>
</evidence>
<reference evidence="6 8" key="1">
    <citation type="journal article" date="2020" name="Stud. Mycol.">
        <title>101 Dothideomycetes genomes: a test case for predicting lifestyles and emergence of pathogens.</title>
        <authorList>
            <person name="Haridas S."/>
            <person name="Albert R."/>
            <person name="Binder M."/>
            <person name="Bloem J."/>
            <person name="Labutti K."/>
            <person name="Salamov A."/>
            <person name="Andreopoulos B."/>
            <person name="Baker S."/>
            <person name="Barry K."/>
            <person name="Bills G."/>
            <person name="Bluhm B."/>
            <person name="Cannon C."/>
            <person name="Castanera R."/>
            <person name="Culley D."/>
            <person name="Daum C."/>
            <person name="Ezra D."/>
            <person name="Gonzalez J."/>
            <person name="Henrissat B."/>
            <person name="Kuo A."/>
            <person name="Liang C."/>
            <person name="Lipzen A."/>
            <person name="Lutzoni F."/>
            <person name="Magnuson J."/>
            <person name="Mondo S."/>
            <person name="Nolan M."/>
            <person name="Ohm R."/>
            <person name="Pangilinan J."/>
            <person name="Park H.-J."/>
            <person name="Ramirez L."/>
            <person name="Alfaro M."/>
            <person name="Sun H."/>
            <person name="Tritt A."/>
            <person name="Yoshinaga Y."/>
            <person name="Zwiers L.-H."/>
            <person name="Turgeon B."/>
            <person name="Goodwin S."/>
            <person name="Spatafora J."/>
            <person name="Crous P."/>
            <person name="Grigoriev I."/>
        </authorList>
    </citation>
    <scope>NUCLEOTIDE SEQUENCE</scope>
    <source>
        <strain evidence="6 8">CBS 304.34</strain>
    </source>
</reference>
<dbReference type="GO" id="GO:0005730">
    <property type="term" value="C:nucleolus"/>
    <property type="evidence" value="ECO:0007669"/>
    <property type="project" value="UniProtKB-SubCell"/>
</dbReference>
<dbReference type="InterPro" id="IPR028160">
    <property type="entry name" value="Slx9-like"/>
</dbReference>
<organism evidence="6">
    <name type="scientific">Mytilinidion resinicola</name>
    <dbReference type="NCBI Taxonomy" id="574789"/>
    <lineage>
        <taxon>Eukaryota</taxon>
        <taxon>Fungi</taxon>
        <taxon>Dikarya</taxon>
        <taxon>Ascomycota</taxon>
        <taxon>Pezizomycotina</taxon>
        <taxon>Dothideomycetes</taxon>
        <taxon>Pleosporomycetidae</taxon>
        <taxon>Mytilinidiales</taxon>
        <taxon>Mytilinidiaceae</taxon>
        <taxon>Mytilinidion</taxon>
    </lineage>
</organism>
<dbReference type="GO" id="GO:0000462">
    <property type="term" value="P:maturation of SSU-rRNA from tricistronic rRNA transcript (SSU-rRNA, 5.8S rRNA, LSU-rRNA)"/>
    <property type="evidence" value="ECO:0007669"/>
    <property type="project" value="InterPro"/>
</dbReference>
<reference evidence="8" key="2">
    <citation type="submission" date="2020-04" db="EMBL/GenBank/DDBJ databases">
        <authorList>
            <consortium name="NCBI Genome Project"/>
        </authorList>
    </citation>
    <scope>NUCLEOTIDE SEQUENCE</scope>
    <source>
        <strain evidence="8">CBS 304.34</strain>
    </source>
</reference>
<evidence type="ECO:0000313" key="7">
    <source>
        <dbReference type="Proteomes" id="UP000504636"/>
    </source>
</evidence>
<protein>
    <recommendedName>
        <fullName evidence="3">Ribosome biogenesis protein SLX9</fullName>
    </recommendedName>
</protein>
<dbReference type="RefSeq" id="XP_033575154.1">
    <property type="nucleotide sequence ID" value="XM_033716876.1"/>
</dbReference>
<evidence type="ECO:0000256" key="4">
    <source>
        <dbReference type="ARBA" id="ARBA00023242"/>
    </source>
</evidence>
<feature type="region of interest" description="Disordered" evidence="5">
    <location>
        <begin position="1"/>
        <end position="41"/>
    </location>
</feature>
<proteinExistence type="inferred from homology"/>
<comment type="similarity">
    <text evidence="2">Belongs to the SLX9 family.</text>
</comment>
<dbReference type="GeneID" id="54457769"/>
<sequence>MAPSQASRKGKGTKPRKTSRPRPIFESPDTVFPSSKKDKRTIKHSVFVNKITKTHTKPLKRRRPNKKLVANLESLAEALPDLAETEDGGSTTIGMAKIRHKSLKSRPGAMKRKEKIEHLERERFGKNLAQMMGSTLSQPDTAKTATIADRWSALKSFVQSTTEVKPEFGKT</sequence>
<keyword evidence="4" id="KW-0539">Nucleus</keyword>
<dbReference type="AlphaFoldDB" id="A0A6A6YHF4"/>
<dbReference type="Pfam" id="PF15341">
    <property type="entry name" value="SLX9"/>
    <property type="match status" value="1"/>
</dbReference>
<evidence type="ECO:0000256" key="5">
    <source>
        <dbReference type="SAM" id="MobiDB-lite"/>
    </source>
</evidence>
<evidence type="ECO:0000256" key="3">
    <source>
        <dbReference type="ARBA" id="ARBA00021321"/>
    </source>
</evidence>
<evidence type="ECO:0000313" key="6">
    <source>
        <dbReference type="EMBL" id="KAF2808190.1"/>
    </source>
</evidence>
<gene>
    <name evidence="6 8" type="ORF">BDZ99DRAFT_419044</name>
</gene>
<dbReference type="GO" id="GO:0030686">
    <property type="term" value="C:90S preribosome"/>
    <property type="evidence" value="ECO:0007669"/>
    <property type="project" value="InterPro"/>
</dbReference>
<dbReference type="OrthoDB" id="5429132at2759"/>
<dbReference type="Proteomes" id="UP000504636">
    <property type="component" value="Unplaced"/>
</dbReference>
<accession>A0A6A6YHF4</accession>
<dbReference type="GO" id="GO:0030688">
    <property type="term" value="C:preribosome, small subunit precursor"/>
    <property type="evidence" value="ECO:0007669"/>
    <property type="project" value="InterPro"/>
</dbReference>
<name>A0A6A6YHF4_9PEZI</name>